<organism evidence="4 5">
    <name type="scientific">Lophiotrema nucula</name>
    <dbReference type="NCBI Taxonomy" id="690887"/>
    <lineage>
        <taxon>Eukaryota</taxon>
        <taxon>Fungi</taxon>
        <taxon>Dikarya</taxon>
        <taxon>Ascomycota</taxon>
        <taxon>Pezizomycotina</taxon>
        <taxon>Dothideomycetes</taxon>
        <taxon>Pleosporomycetidae</taxon>
        <taxon>Pleosporales</taxon>
        <taxon>Lophiotremataceae</taxon>
        <taxon>Lophiotrema</taxon>
    </lineage>
</organism>
<gene>
    <name evidence="4" type="ORF">BDV96DRAFT_285526</name>
</gene>
<dbReference type="AlphaFoldDB" id="A0A6A5YPA9"/>
<evidence type="ECO:0000256" key="2">
    <source>
        <dbReference type="SAM" id="MobiDB-lite"/>
    </source>
</evidence>
<evidence type="ECO:0000256" key="1">
    <source>
        <dbReference type="ARBA" id="ARBA00023242"/>
    </source>
</evidence>
<dbReference type="PANTHER" id="PTHR38791">
    <property type="entry name" value="ZN(II)2CYS6 TRANSCRIPTION FACTOR (EUROFUNG)-RELATED-RELATED"/>
    <property type="match status" value="1"/>
</dbReference>
<reference evidence="4" key="1">
    <citation type="journal article" date="2020" name="Stud. Mycol.">
        <title>101 Dothideomycetes genomes: a test case for predicting lifestyles and emergence of pathogens.</title>
        <authorList>
            <person name="Haridas S."/>
            <person name="Albert R."/>
            <person name="Binder M."/>
            <person name="Bloem J."/>
            <person name="Labutti K."/>
            <person name="Salamov A."/>
            <person name="Andreopoulos B."/>
            <person name="Baker S."/>
            <person name="Barry K."/>
            <person name="Bills G."/>
            <person name="Bluhm B."/>
            <person name="Cannon C."/>
            <person name="Castanera R."/>
            <person name="Culley D."/>
            <person name="Daum C."/>
            <person name="Ezra D."/>
            <person name="Gonzalez J."/>
            <person name="Henrissat B."/>
            <person name="Kuo A."/>
            <person name="Liang C."/>
            <person name="Lipzen A."/>
            <person name="Lutzoni F."/>
            <person name="Magnuson J."/>
            <person name="Mondo S."/>
            <person name="Nolan M."/>
            <person name="Ohm R."/>
            <person name="Pangilinan J."/>
            <person name="Park H.-J."/>
            <person name="Ramirez L."/>
            <person name="Alfaro M."/>
            <person name="Sun H."/>
            <person name="Tritt A."/>
            <person name="Yoshinaga Y."/>
            <person name="Zwiers L.-H."/>
            <person name="Turgeon B."/>
            <person name="Goodwin S."/>
            <person name="Spatafora J."/>
            <person name="Crous P."/>
            <person name="Grigoriev I."/>
        </authorList>
    </citation>
    <scope>NUCLEOTIDE SEQUENCE</scope>
    <source>
        <strain evidence="4">CBS 627.86</strain>
    </source>
</reference>
<dbReference type="Proteomes" id="UP000799770">
    <property type="component" value="Unassembled WGS sequence"/>
</dbReference>
<evidence type="ECO:0000313" key="5">
    <source>
        <dbReference type="Proteomes" id="UP000799770"/>
    </source>
</evidence>
<sequence>MSYRGRPSKGCESCRARKVKCDETKPTCNRCSKSGHECRYRDQADLLFRNQTAFAAQKAEESWRKRSKSHQRAESESSIQSIHSNQHSPGSSKDSPPATDDLLILSNLSIGPDPQADLRRAAYDRFKYDFVVHQTPGRDPSIPSDSLWTFIPELYERAAEGSCLRVVVDAAALANLSSRQKIPQASVLGEEYLGKGIKLLQKAIADKKQAASDEVLATVYLLGVYENLTSSKHNGTYLAHKEGANALLKLRSINDFFKDPLSARLYEVSFSQMVRPYFLACIDSRPRLIFWQQLIGNLQSSKPPTLPIRDLAAARQFLPNMHSVSGMYVVQLIHNEAHLHAKWHELKYGANPPATRRDLRSLLQEALDLDAEFQAWESTTPPQWKYKREMNTPEFRAKHDPKWTDHILGGSGAPSEIHTCSSLKQAWVWMFYRTTRIFVLRDLIEILNWMLKLPEPEATATPEHDERIAIATGKAVITPIDNVSLLIHHAFTTTHLVTIIEKSCCAILGHFTVPIYGKTTEDVVGIRGYTSLWPLGVMDAILRMGLVPDSGAITPPQPESSQLNFNPFHNMPAPSPNLFRMPEQNRSPLYHDPSTAQIDPDDFPRLDHISSQCVPSIPDVTMYDFTQAPQPLDPTLPRSHAFDSGPLHPFSMPSELPSISFTPPQPSKIDVKARREWIHQVLLYMGNELGIKKGLAVLQYAQYTESKNVGIESAHGVTPESAQR</sequence>
<dbReference type="PROSITE" id="PS50048">
    <property type="entry name" value="ZN2_CY6_FUNGAL_2"/>
    <property type="match status" value="1"/>
</dbReference>
<dbReference type="SMART" id="SM00066">
    <property type="entry name" value="GAL4"/>
    <property type="match status" value="1"/>
</dbReference>
<dbReference type="Pfam" id="PF11951">
    <property type="entry name" value="Fungal_trans_2"/>
    <property type="match status" value="1"/>
</dbReference>
<proteinExistence type="predicted"/>
<feature type="domain" description="Zn(2)-C6 fungal-type" evidence="3">
    <location>
        <begin position="10"/>
        <end position="40"/>
    </location>
</feature>
<dbReference type="GO" id="GO:0008270">
    <property type="term" value="F:zinc ion binding"/>
    <property type="evidence" value="ECO:0007669"/>
    <property type="project" value="InterPro"/>
</dbReference>
<dbReference type="OrthoDB" id="2991872at2759"/>
<keyword evidence="1" id="KW-0539">Nucleus</keyword>
<feature type="region of interest" description="Disordered" evidence="2">
    <location>
        <begin position="59"/>
        <end position="98"/>
    </location>
</feature>
<dbReference type="Pfam" id="PF00172">
    <property type="entry name" value="Zn_clus"/>
    <property type="match status" value="1"/>
</dbReference>
<dbReference type="Gene3D" id="4.10.240.10">
    <property type="entry name" value="Zn(2)-C6 fungal-type DNA-binding domain"/>
    <property type="match status" value="1"/>
</dbReference>
<dbReference type="EMBL" id="ML977349">
    <property type="protein sequence ID" value="KAF2108227.1"/>
    <property type="molecule type" value="Genomic_DNA"/>
</dbReference>
<name>A0A6A5YPA9_9PLEO</name>
<dbReference type="GO" id="GO:0000981">
    <property type="term" value="F:DNA-binding transcription factor activity, RNA polymerase II-specific"/>
    <property type="evidence" value="ECO:0007669"/>
    <property type="project" value="InterPro"/>
</dbReference>
<dbReference type="SUPFAM" id="SSF57701">
    <property type="entry name" value="Zn2/Cys6 DNA-binding domain"/>
    <property type="match status" value="1"/>
</dbReference>
<feature type="compositionally biased region" description="Low complexity" evidence="2">
    <location>
        <begin position="76"/>
        <end position="88"/>
    </location>
</feature>
<dbReference type="InterPro" id="IPR036864">
    <property type="entry name" value="Zn2-C6_fun-type_DNA-bd_sf"/>
</dbReference>
<dbReference type="PANTHER" id="PTHR38791:SF12">
    <property type="entry name" value="TRANSCRIPTION FACTOR DOMAIN-CONTAINING PROTEIN-RELATED"/>
    <property type="match status" value="1"/>
</dbReference>
<dbReference type="CDD" id="cd00067">
    <property type="entry name" value="GAL4"/>
    <property type="match status" value="1"/>
</dbReference>
<evidence type="ECO:0000259" key="3">
    <source>
        <dbReference type="PROSITE" id="PS50048"/>
    </source>
</evidence>
<protein>
    <recommendedName>
        <fullName evidence="3">Zn(2)-C6 fungal-type domain-containing protein</fullName>
    </recommendedName>
</protein>
<evidence type="ECO:0000313" key="4">
    <source>
        <dbReference type="EMBL" id="KAF2108227.1"/>
    </source>
</evidence>
<accession>A0A6A5YPA9</accession>
<dbReference type="PROSITE" id="PS00463">
    <property type="entry name" value="ZN2_CY6_FUNGAL_1"/>
    <property type="match status" value="1"/>
</dbReference>
<keyword evidence="5" id="KW-1185">Reference proteome</keyword>
<dbReference type="InterPro" id="IPR021858">
    <property type="entry name" value="Fun_TF"/>
</dbReference>
<dbReference type="InterPro" id="IPR053175">
    <property type="entry name" value="DHMBA_Reg_Transcription_Factor"/>
</dbReference>
<dbReference type="InterPro" id="IPR001138">
    <property type="entry name" value="Zn2Cys6_DnaBD"/>
</dbReference>